<sequence length="498" mass="54738">MTTRTTRTESPTFSDFCPFPLHITIHAGSSELAGRLQAPNRPTAIWQAGLNAMTQNKLPIKSVWYNSQLNLINQYIFEYVSQSTPPVIPPATATSLTILGWLNATSGAPEAGWFDTLLTSYNNTFPQPSRIRFDQEFVKMLEPANTQQPSGSKKKERQEVKLEPTVSLVAAGSIAKTQVVRKGRFAFKILGPAYAKELMNEKFITQLVVSSVREEARPPEALGNSNTLRASQYTTTKASPTLDSSVKNRSSIAFVATDVGDGVGNGAKLLMLGDAVIASQIEAGEYTIMKIAHHGSGNNSFLNSYTDAMKTAEIKVNGRALRNAFGFFYRVKARKYVISASPYEGSSNPHFTTILGIYLANVENYIQRPTNHKPVDVYLTNPFPGKALHNFGYFLNSPEKLQYTDSNNVKVQALATNISDKTLKLLGGANYDKYMRIWLLRSDTAYGSIPIYEEKSSHAAWLSFTLTDLQAAYAILTGPSPAAGPVPKRAKYGYPSKT</sequence>
<dbReference type="AlphaFoldDB" id="A0A067SC25"/>
<evidence type="ECO:0000313" key="2">
    <source>
        <dbReference type="Proteomes" id="UP000027222"/>
    </source>
</evidence>
<reference evidence="2" key="1">
    <citation type="journal article" date="2014" name="Proc. Natl. Acad. Sci. U.S.A.">
        <title>Extensive sampling of basidiomycete genomes demonstrates inadequacy of the white-rot/brown-rot paradigm for wood decay fungi.</title>
        <authorList>
            <person name="Riley R."/>
            <person name="Salamov A.A."/>
            <person name="Brown D.W."/>
            <person name="Nagy L.G."/>
            <person name="Floudas D."/>
            <person name="Held B.W."/>
            <person name="Levasseur A."/>
            <person name="Lombard V."/>
            <person name="Morin E."/>
            <person name="Otillar R."/>
            <person name="Lindquist E.A."/>
            <person name="Sun H."/>
            <person name="LaButti K.M."/>
            <person name="Schmutz J."/>
            <person name="Jabbour D."/>
            <person name="Luo H."/>
            <person name="Baker S.E."/>
            <person name="Pisabarro A.G."/>
            <person name="Walton J.D."/>
            <person name="Blanchette R.A."/>
            <person name="Henrissat B."/>
            <person name="Martin F."/>
            <person name="Cullen D."/>
            <person name="Hibbett D.S."/>
            <person name="Grigoriev I.V."/>
        </authorList>
    </citation>
    <scope>NUCLEOTIDE SEQUENCE [LARGE SCALE GENOMIC DNA]</scope>
    <source>
        <strain evidence="2">CBS 339.88</strain>
    </source>
</reference>
<dbReference type="OrthoDB" id="3065987at2759"/>
<dbReference type="InterPro" id="IPR036866">
    <property type="entry name" value="RibonucZ/Hydroxyglut_hydro"/>
</dbReference>
<protein>
    <submittedName>
        <fullName evidence="1">Uncharacterized protein</fullName>
    </submittedName>
</protein>
<dbReference type="EMBL" id="KL142414">
    <property type="protein sequence ID" value="KDR67512.1"/>
    <property type="molecule type" value="Genomic_DNA"/>
</dbReference>
<organism evidence="1 2">
    <name type="scientific">Galerina marginata (strain CBS 339.88)</name>
    <dbReference type="NCBI Taxonomy" id="685588"/>
    <lineage>
        <taxon>Eukaryota</taxon>
        <taxon>Fungi</taxon>
        <taxon>Dikarya</taxon>
        <taxon>Basidiomycota</taxon>
        <taxon>Agaricomycotina</taxon>
        <taxon>Agaricomycetes</taxon>
        <taxon>Agaricomycetidae</taxon>
        <taxon>Agaricales</taxon>
        <taxon>Agaricineae</taxon>
        <taxon>Strophariaceae</taxon>
        <taxon>Galerina</taxon>
    </lineage>
</organism>
<accession>A0A067SC25</accession>
<keyword evidence="2" id="KW-1185">Reference proteome</keyword>
<dbReference type="Proteomes" id="UP000027222">
    <property type="component" value="Unassembled WGS sequence"/>
</dbReference>
<name>A0A067SC25_GALM3</name>
<dbReference type="Gene3D" id="3.60.15.10">
    <property type="entry name" value="Ribonuclease Z/Hydroxyacylglutathione hydrolase-like"/>
    <property type="match status" value="1"/>
</dbReference>
<proteinExistence type="predicted"/>
<dbReference type="HOGENOM" id="CLU_495263_0_0_1"/>
<gene>
    <name evidence="1" type="ORF">GALMADRAFT_231951</name>
</gene>
<evidence type="ECO:0000313" key="1">
    <source>
        <dbReference type="EMBL" id="KDR67512.1"/>
    </source>
</evidence>